<dbReference type="Proteomes" id="UP000288805">
    <property type="component" value="Unassembled WGS sequence"/>
</dbReference>
<sequence length="905" mass="104426">MQDKLNESLVDIEEGFSESPIGLATLQSWRKIEGILPLFKEEEAAVEKEIPKLNLKPLPVELKYTYLEANNQCPVVISSSLTSHQENCLMEVLRGEEAKPIRQFQRRLNPHLQEVVRAEVLKLLQAGIIYPISDSPWVSPTQVVPKKSGITVFKMKKGKKLLHASLQVGGSGKDHFYMSIWNIYRRMPFGLCNAPATFQRCMLSIFSDMVERIMEVFMDDITVYGGTFEECLVNLEAVLHRCIEKDLVLNWEKCHFMVRQGIVLGHIISEKGIEVDKAKVELIAKLPSPTTVKGVRQFLGHAGFYRRFIKGFSSLSKPLCELLAKDAKFIWDERCQHSFDQLKKFLTTTPIVRAPNWQLPFELMCDASDFAIGAVLGQREDGKPYVIYYASKTLNEAQRNYTTTEKELLAVQDAKARLIRWILLLQEFDLQIKDKKGVENVVADHLSRLVIAHNSHPLPINDDFPEESLMFLVKTPWYAHIANYLVTGEIPSEWNAQDRKHFFAKIHSYYWEEPFLFKYCADQIIRKCVPEDEQQGILSHCHENACGGHFASQKTAMKVLQSGFTWPSLFKDAHIMCRNCDRCQRLGKLTKRNQMPMNPILIVELFDVWGIDFMGPFPMSFGNSYILVGVDYVSKWVEAIPCKQNDHRVVLKFLKENIFSRFGVPKAIISDGGAHFCNKPFEALLSKYGVKHKVATPYHPQTSGQVELANREIKNILMKVVNSNRKDWSIRLHDSLWAYRTAYKTILGMSPYRLVYGKACHLPVEVEYKAWWAIKKLNMDLIKAREKRFLDLNEMEELRNNAYINSKVAKQRMKKWHDQLISNKEFQEGQKVLMYDTRLHIFPGKLKSRWIGPFIIHRVYSNGVVDLLNSNGKDSFRVNGYRLKPFMESFKSEKEAINLLEPQKA</sequence>
<dbReference type="GO" id="GO:0015074">
    <property type="term" value="P:DNA integration"/>
    <property type="evidence" value="ECO:0007669"/>
    <property type="project" value="InterPro"/>
</dbReference>
<dbReference type="InterPro" id="IPR012337">
    <property type="entry name" value="RNaseH-like_sf"/>
</dbReference>
<gene>
    <name evidence="3" type="primary">Tf2-2_137</name>
    <name evidence="3" type="ORF">CK203_065803</name>
</gene>
<dbReference type="InterPro" id="IPR041588">
    <property type="entry name" value="Integrase_H2C2"/>
</dbReference>
<dbReference type="InterPro" id="IPR043128">
    <property type="entry name" value="Rev_trsase/Diguanyl_cyclase"/>
</dbReference>
<dbReference type="InterPro" id="IPR036397">
    <property type="entry name" value="RNaseH_sf"/>
</dbReference>
<comment type="caution">
    <text evidence="3">The sequence shown here is derived from an EMBL/GenBank/DDBJ whole genome shotgun (WGS) entry which is preliminary data.</text>
</comment>
<protein>
    <submittedName>
        <fullName evidence="3">Transposon Tf2-2 polyprotein</fullName>
    </submittedName>
</protein>
<dbReference type="InterPro" id="IPR050951">
    <property type="entry name" value="Retrovirus_Pol_polyprotein"/>
</dbReference>
<dbReference type="InterPro" id="IPR000477">
    <property type="entry name" value="RT_dom"/>
</dbReference>
<dbReference type="GO" id="GO:0003824">
    <property type="term" value="F:catalytic activity"/>
    <property type="evidence" value="ECO:0007669"/>
    <property type="project" value="UniProtKB-KW"/>
</dbReference>
<dbReference type="AlphaFoldDB" id="A0A438G3P6"/>
<dbReference type="PROSITE" id="PS50994">
    <property type="entry name" value="INTEGRASE"/>
    <property type="match status" value="1"/>
</dbReference>
<evidence type="ECO:0000313" key="4">
    <source>
        <dbReference type="Proteomes" id="UP000288805"/>
    </source>
</evidence>
<dbReference type="Pfam" id="PF17919">
    <property type="entry name" value="RT_RNaseH_2"/>
    <property type="match status" value="1"/>
</dbReference>
<name>A0A438G3P6_VITVI</name>
<proteinExistence type="predicted"/>
<dbReference type="InterPro" id="IPR041577">
    <property type="entry name" value="RT_RNaseH_2"/>
</dbReference>
<dbReference type="PANTHER" id="PTHR37984:SF5">
    <property type="entry name" value="PROTEIN NYNRIN-LIKE"/>
    <property type="match status" value="1"/>
</dbReference>
<dbReference type="SUPFAM" id="SSF53098">
    <property type="entry name" value="Ribonuclease H-like"/>
    <property type="match status" value="1"/>
</dbReference>
<dbReference type="Pfam" id="PF17921">
    <property type="entry name" value="Integrase_H2C2"/>
    <property type="match status" value="1"/>
</dbReference>
<evidence type="ECO:0000313" key="3">
    <source>
        <dbReference type="EMBL" id="RVW66828.1"/>
    </source>
</evidence>
<dbReference type="InterPro" id="IPR001584">
    <property type="entry name" value="Integrase_cat-core"/>
</dbReference>
<dbReference type="Gene3D" id="3.30.70.270">
    <property type="match status" value="2"/>
</dbReference>
<reference evidence="3 4" key="1">
    <citation type="journal article" date="2018" name="PLoS Genet.">
        <title>Population sequencing reveals clonal diversity and ancestral inbreeding in the grapevine cultivar Chardonnay.</title>
        <authorList>
            <person name="Roach M.J."/>
            <person name="Johnson D.L."/>
            <person name="Bohlmann J."/>
            <person name="van Vuuren H.J."/>
            <person name="Jones S.J."/>
            <person name="Pretorius I.S."/>
            <person name="Schmidt S.A."/>
            <person name="Borneman A.R."/>
        </authorList>
    </citation>
    <scope>NUCLEOTIDE SEQUENCE [LARGE SCALE GENOMIC DNA]</scope>
    <source>
        <strain evidence="4">cv. Chardonnay</strain>
        <tissue evidence="3">Leaf</tissue>
    </source>
</reference>
<dbReference type="Gene3D" id="3.10.10.10">
    <property type="entry name" value="HIV Type 1 Reverse Transcriptase, subunit A, domain 1"/>
    <property type="match status" value="1"/>
</dbReference>
<dbReference type="FunFam" id="3.30.70.270:FF:000020">
    <property type="entry name" value="Transposon Tf2-6 polyprotein-like Protein"/>
    <property type="match status" value="1"/>
</dbReference>
<dbReference type="Pfam" id="PF00665">
    <property type="entry name" value="rve"/>
    <property type="match status" value="1"/>
</dbReference>
<dbReference type="Gene3D" id="3.30.420.10">
    <property type="entry name" value="Ribonuclease H-like superfamily/Ribonuclease H"/>
    <property type="match status" value="1"/>
</dbReference>
<dbReference type="Pfam" id="PF00078">
    <property type="entry name" value="RVT_1"/>
    <property type="match status" value="1"/>
</dbReference>
<dbReference type="PANTHER" id="PTHR37984">
    <property type="entry name" value="PROTEIN CBG26694"/>
    <property type="match status" value="1"/>
</dbReference>
<organism evidence="3 4">
    <name type="scientific">Vitis vinifera</name>
    <name type="common">Grape</name>
    <dbReference type="NCBI Taxonomy" id="29760"/>
    <lineage>
        <taxon>Eukaryota</taxon>
        <taxon>Viridiplantae</taxon>
        <taxon>Streptophyta</taxon>
        <taxon>Embryophyta</taxon>
        <taxon>Tracheophyta</taxon>
        <taxon>Spermatophyta</taxon>
        <taxon>Magnoliopsida</taxon>
        <taxon>eudicotyledons</taxon>
        <taxon>Gunneridae</taxon>
        <taxon>Pentapetalae</taxon>
        <taxon>rosids</taxon>
        <taxon>Vitales</taxon>
        <taxon>Vitaceae</taxon>
        <taxon>Viteae</taxon>
        <taxon>Vitis</taxon>
    </lineage>
</organism>
<accession>A0A438G3P6</accession>
<keyword evidence="1" id="KW-0511">Multifunctional enzyme</keyword>
<evidence type="ECO:0000256" key="1">
    <source>
        <dbReference type="ARBA" id="ARBA00023268"/>
    </source>
</evidence>
<dbReference type="GO" id="GO:0003676">
    <property type="term" value="F:nucleic acid binding"/>
    <property type="evidence" value="ECO:0007669"/>
    <property type="project" value="InterPro"/>
</dbReference>
<evidence type="ECO:0000259" key="2">
    <source>
        <dbReference type="PROSITE" id="PS50994"/>
    </source>
</evidence>
<dbReference type="SUPFAM" id="SSF56672">
    <property type="entry name" value="DNA/RNA polymerases"/>
    <property type="match status" value="1"/>
</dbReference>
<dbReference type="EMBL" id="QGNW01000622">
    <property type="protein sequence ID" value="RVW66828.1"/>
    <property type="molecule type" value="Genomic_DNA"/>
</dbReference>
<dbReference type="Gene3D" id="1.10.340.70">
    <property type="match status" value="1"/>
</dbReference>
<dbReference type="CDD" id="cd01647">
    <property type="entry name" value="RT_LTR"/>
    <property type="match status" value="1"/>
</dbReference>
<dbReference type="CDD" id="cd09274">
    <property type="entry name" value="RNase_HI_RT_Ty3"/>
    <property type="match status" value="1"/>
</dbReference>
<dbReference type="InterPro" id="IPR043502">
    <property type="entry name" value="DNA/RNA_pol_sf"/>
</dbReference>
<feature type="domain" description="Integrase catalytic" evidence="2">
    <location>
        <begin position="595"/>
        <end position="759"/>
    </location>
</feature>